<reference evidence="2" key="1">
    <citation type="submission" date="2017-04" db="EMBL/GenBank/DDBJ databases">
        <authorList>
            <person name="Varghese N."/>
            <person name="Submissions S."/>
        </authorList>
    </citation>
    <scope>NUCLEOTIDE SEQUENCE [LARGE SCALE GENOMIC DNA]</scope>
    <source>
        <strain evidence="2">DSM 16537</strain>
    </source>
</reference>
<dbReference type="EMBL" id="LT838813">
    <property type="protein sequence ID" value="SMD43746.1"/>
    <property type="molecule type" value="Genomic_DNA"/>
</dbReference>
<sequence>MITNFKTQFLLVSMLLYGFQSFSQTDIEVYIQEAAQAYFNAKMCDDYETILGYTYPDVIEKAGGPENVKTALIQIQETQRRKGFALQQYKLNPPLQQSKVGEETHAIVPITTIARVPGGRVITDTHIIVVGTEENKRWYIIETTSLDDNNINKVLANWDETMLIPYKKAPVYKEDK</sequence>
<protein>
    <recommendedName>
        <fullName evidence="3">DUF3828 domain-containing protein</fullName>
    </recommendedName>
</protein>
<organism evidence="1 2">
    <name type="scientific">Aquiflexum balticum DSM 16537</name>
    <dbReference type="NCBI Taxonomy" id="758820"/>
    <lineage>
        <taxon>Bacteria</taxon>
        <taxon>Pseudomonadati</taxon>
        <taxon>Bacteroidota</taxon>
        <taxon>Cytophagia</taxon>
        <taxon>Cytophagales</taxon>
        <taxon>Cyclobacteriaceae</taxon>
        <taxon>Aquiflexum</taxon>
    </lineage>
</organism>
<dbReference type="Proteomes" id="UP000192333">
    <property type="component" value="Chromosome I"/>
</dbReference>
<name>A0A1W2H5J0_9BACT</name>
<dbReference type="AlphaFoldDB" id="A0A1W2H5J0"/>
<gene>
    <name evidence="1" type="ORF">SAMN00777080_2354</name>
</gene>
<keyword evidence="2" id="KW-1185">Reference proteome</keyword>
<evidence type="ECO:0000313" key="2">
    <source>
        <dbReference type="Proteomes" id="UP000192333"/>
    </source>
</evidence>
<evidence type="ECO:0008006" key="3">
    <source>
        <dbReference type="Google" id="ProtNLM"/>
    </source>
</evidence>
<dbReference type="RefSeq" id="WP_157370128.1">
    <property type="nucleotide sequence ID" value="NZ_LT838813.1"/>
</dbReference>
<evidence type="ECO:0000313" key="1">
    <source>
        <dbReference type="EMBL" id="SMD43746.1"/>
    </source>
</evidence>
<accession>A0A1W2H5J0</accession>
<dbReference type="OrthoDB" id="670350at2"/>
<proteinExistence type="predicted"/>